<dbReference type="Proteomes" id="UP000667802">
    <property type="component" value="Unassembled WGS sequence"/>
</dbReference>
<dbReference type="SUPFAM" id="SSF49879">
    <property type="entry name" value="SMAD/FHA domain"/>
    <property type="match status" value="1"/>
</dbReference>
<dbReference type="Pfam" id="PF00498">
    <property type="entry name" value="FHA"/>
    <property type="match status" value="1"/>
</dbReference>
<dbReference type="Gene3D" id="2.60.200.20">
    <property type="match status" value="1"/>
</dbReference>
<dbReference type="CDD" id="cd00060">
    <property type="entry name" value="FHA"/>
    <property type="match status" value="1"/>
</dbReference>
<dbReference type="EMBL" id="JAALHA020000008">
    <property type="protein sequence ID" value="MDR9896392.1"/>
    <property type="molecule type" value="Genomic_DNA"/>
</dbReference>
<dbReference type="AlphaFoldDB" id="A0AAP5I7H7"/>
<proteinExistence type="predicted"/>
<dbReference type="RefSeq" id="WP_208339254.1">
    <property type="nucleotide sequence ID" value="NZ_CAWQFN010000502.1"/>
</dbReference>
<keyword evidence="3" id="KW-1185">Reference proteome</keyword>
<reference evidence="3" key="1">
    <citation type="journal article" date="2021" name="Science">
        <title>Hunting the eagle killer: A cyanobacterial neurotoxin causes vacuolar myelinopathy.</title>
        <authorList>
            <person name="Breinlinger S."/>
            <person name="Phillips T.J."/>
            <person name="Haram B.N."/>
            <person name="Mares J."/>
            <person name="Martinez Yerena J.A."/>
            <person name="Hrouzek P."/>
            <person name="Sobotka R."/>
            <person name="Henderson W.M."/>
            <person name="Schmieder P."/>
            <person name="Williams S.M."/>
            <person name="Lauderdale J.D."/>
            <person name="Wilde H.D."/>
            <person name="Gerrin W."/>
            <person name="Kust A."/>
            <person name="Washington J.W."/>
            <person name="Wagner C."/>
            <person name="Geier B."/>
            <person name="Liebeke M."/>
            <person name="Enke H."/>
            <person name="Niedermeyer T.H.J."/>
            <person name="Wilde S.B."/>
        </authorList>
    </citation>
    <scope>NUCLEOTIDE SEQUENCE [LARGE SCALE GENOMIC DNA]</scope>
    <source>
        <strain evidence="3">Thurmond2011</strain>
    </source>
</reference>
<sequence>MHGLALEWQEADQIRTQKIFVRNNNLYPNIVRLGRQVDCDIVFSEYDLKISRRHAEIFFKLQDSNFYLRKIPQATRSPVIDNKVLYSGEAILKQGCMIMLGQTIINIIRVFSPSEASLICSNIQCPNPNKNRVVNAKYLLSGCPWCGISLAEAETFYPQGFYIRPIDL</sequence>
<dbReference type="InterPro" id="IPR000253">
    <property type="entry name" value="FHA_dom"/>
</dbReference>
<comment type="caution">
    <text evidence="2">The sequence shown here is derived from an EMBL/GenBank/DDBJ whole genome shotgun (WGS) entry which is preliminary data.</text>
</comment>
<protein>
    <submittedName>
        <fullName evidence="2">FHA domain-containing protein</fullName>
    </submittedName>
</protein>
<organism evidence="2 3">
    <name type="scientific">Aetokthonos hydrillicola Thurmond2011</name>
    <dbReference type="NCBI Taxonomy" id="2712845"/>
    <lineage>
        <taxon>Bacteria</taxon>
        <taxon>Bacillati</taxon>
        <taxon>Cyanobacteriota</taxon>
        <taxon>Cyanophyceae</taxon>
        <taxon>Nostocales</taxon>
        <taxon>Hapalosiphonaceae</taxon>
        <taxon>Aetokthonos</taxon>
    </lineage>
</organism>
<gene>
    <name evidence="2" type="ORF">G7B40_017770</name>
</gene>
<evidence type="ECO:0000313" key="2">
    <source>
        <dbReference type="EMBL" id="MDR9896392.1"/>
    </source>
</evidence>
<evidence type="ECO:0000259" key="1">
    <source>
        <dbReference type="PROSITE" id="PS50006"/>
    </source>
</evidence>
<accession>A0AAP5I7H7</accession>
<feature type="domain" description="FHA" evidence="1">
    <location>
        <begin position="31"/>
        <end position="85"/>
    </location>
</feature>
<dbReference type="PROSITE" id="PS50006">
    <property type="entry name" value="FHA_DOMAIN"/>
    <property type="match status" value="1"/>
</dbReference>
<evidence type="ECO:0000313" key="3">
    <source>
        <dbReference type="Proteomes" id="UP000667802"/>
    </source>
</evidence>
<dbReference type="InterPro" id="IPR008984">
    <property type="entry name" value="SMAD_FHA_dom_sf"/>
</dbReference>
<name>A0AAP5I7H7_9CYAN</name>